<dbReference type="Gene3D" id="2.60.210.10">
    <property type="entry name" value="Apoptosis, Tumor Necrosis Factor Receptor Associated Protein 2, Chain A"/>
    <property type="match status" value="1"/>
</dbReference>
<accession>A0A9K3NX66</accession>
<evidence type="ECO:0000259" key="1">
    <source>
        <dbReference type="PROSITE" id="PS50144"/>
    </source>
</evidence>
<dbReference type="EMBL" id="MNCJ02000318">
    <property type="protein sequence ID" value="KAF5816637.1"/>
    <property type="molecule type" value="Genomic_DNA"/>
</dbReference>
<dbReference type="PANTHER" id="PTHR47477:SF8">
    <property type="entry name" value="TNF RECEPTOR-ASSOCIATED FACTOR HOMOLOG 1A"/>
    <property type="match status" value="1"/>
</dbReference>
<reference evidence="2" key="1">
    <citation type="journal article" date="2017" name="Nature">
        <title>The sunflower genome provides insights into oil metabolism, flowering and Asterid evolution.</title>
        <authorList>
            <person name="Badouin H."/>
            <person name="Gouzy J."/>
            <person name="Grassa C.J."/>
            <person name="Murat F."/>
            <person name="Staton S.E."/>
            <person name="Cottret L."/>
            <person name="Lelandais-Briere C."/>
            <person name="Owens G.L."/>
            <person name="Carrere S."/>
            <person name="Mayjonade B."/>
            <person name="Legrand L."/>
            <person name="Gill N."/>
            <person name="Kane N.C."/>
            <person name="Bowers J.E."/>
            <person name="Hubner S."/>
            <person name="Bellec A."/>
            <person name="Berard A."/>
            <person name="Berges H."/>
            <person name="Blanchet N."/>
            <person name="Boniface M.C."/>
            <person name="Brunel D."/>
            <person name="Catrice O."/>
            <person name="Chaidir N."/>
            <person name="Claudel C."/>
            <person name="Donnadieu C."/>
            <person name="Faraut T."/>
            <person name="Fievet G."/>
            <person name="Helmstetter N."/>
            <person name="King M."/>
            <person name="Knapp S.J."/>
            <person name="Lai Z."/>
            <person name="Le Paslier M.C."/>
            <person name="Lippi Y."/>
            <person name="Lorenzon L."/>
            <person name="Mandel J.R."/>
            <person name="Marage G."/>
            <person name="Marchand G."/>
            <person name="Marquand E."/>
            <person name="Bret-Mestries E."/>
            <person name="Morien E."/>
            <person name="Nambeesan S."/>
            <person name="Nguyen T."/>
            <person name="Pegot-Espagnet P."/>
            <person name="Pouilly N."/>
            <person name="Raftis F."/>
            <person name="Sallet E."/>
            <person name="Schiex T."/>
            <person name="Thomas J."/>
            <person name="Vandecasteele C."/>
            <person name="Vares D."/>
            <person name="Vear F."/>
            <person name="Vautrin S."/>
            <person name="Crespi M."/>
            <person name="Mangin B."/>
            <person name="Burke J.M."/>
            <person name="Salse J."/>
            <person name="Munos S."/>
            <person name="Vincourt P."/>
            <person name="Rieseberg L.H."/>
            <person name="Langlade N.B."/>
        </authorList>
    </citation>
    <scope>NUCLEOTIDE SEQUENCE</scope>
    <source>
        <tissue evidence="2">Leaves</tissue>
    </source>
</reference>
<feature type="domain" description="MATH" evidence="1">
    <location>
        <begin position="1"/>
        <end position="73"/>
    </location>
</feature>
<dbReference type="SUPFAM" id="SSF49599">
    <property type="entry name" value="TRAF domain-like"/>
    <property type="match status" value="1"/>
</dbReference>
<dbReference type="PROSITE" id="PS50144">
    <property type="entry name" value="MATH"/>
    <property type="match status" value="1"/>
</dbReference>
<comment type="caution">
    <text evidence="2">The sequence shown here is derived from an EMBL/GenBank/DDBJ whole genome shotgun (WGS) entry which is preliminary data.</text>
</comment>
<reference evidence="2" key="2">
    <citation type="submission" date="2020-06" db="EMBL/GenBank/DDBJ databases">
        <title>Helianthus annuus Genome sequencing and assembly Release 2.</title>
        <authorList>
            <person name="Gouzy J."/>
            <person name="Langlade N."/>
            <person name="Munos S."/>
        </authorList>
    </citation>
    <scope>NUCLEOTIDE SEQUENCE</scope>
    <source>
        <tissue evidence="2">Leaves</tissue>
    </source>
</reference>
<dbReference type="Proteomes" id="UP000215914">
    <property type="component" value="Unassembled WGS sequence"/>
</dbReference>
<proteinExistence type="predicted"/>
<protein>
    <submittedName>
        <fullName evidence="2">MATH/TRAF domain-containing protein</fullName>
    </submittedName>
</protein>
<organism evidence="2 3">
    <name type="scientific">Helianthus annuus</name>
    <name type="common">Common sunflower</name>
    <dbReference type="NCBI Taxonomy" id="4232"/>
    <lineage>
        <taxon>Eukaryota</taxon>
        <taxon>Viridiplantae</taxon>
        <taxon>Streptophyta</taxon>
        <taxon>Embryophyta</taxon>
        <taxon>Tracheophyta</taxon>
        <taxon>Spermatophyta</taxon>
        <taxon>Magnoliopsida</taxon>
        <taxon>eudicotyledons</taxon>
        <taxon>Gunneridae</taxon>
        <taxon>Pentapetalae</taxon>
        <taxon>asterids</taxon>
        <taxon>campanulids</taxon>
        <taxon>Asterales</taxon>
        <taxon>Asteraceae</taxon>
        <taxon>Asteroideae</taxon>
        <taxon>Heliantheae alliance</taxon>
        <taxon>Heliantheae</taxon>
        <taxon>Helianthus</taxon>
    </lineage>
</organism>
<dbReference type="Pfam" id="PF00917">
    <property type="entry name" value="MATH"/>
    <property type="match status" value="1"/>
</dbReference>
<dbReference type="InterPro" id="IPR002083">
    <property type="entry name" value="MATH/TRAF_dom"/>
</dbReference>
<dbReference type="CDD" id="cd00121">
    <property type="entry name" value="MATH"/>
    <property type="match status" value="1"/>
</dbReference>
<dbReference type="Gramene" id="mRNA:HanXRQr2_Chr03g0136441">
    <property type="protein sequence ID" value="mRNA:HanXRQr2_Chr03g0136441"/>
    <property type="gene ID" value="HanXRQr2_Chr03g0136441"/>
</dbReference>
<gene>
    <name evidence="2" type="ORF">HanXRQr2_Chr03g0136441</name>
</gene>
<sequence length="92" mass="10985">MAFRYLLIFPKGCDVSDHLSIFLCVDNHEKLPRDTLHRFWKKEHDWGWKKYMELSRLSDGYADYDTLVIKAQVQVIRSDSYFLGYGDIIFFA</sequence>
<dbReference type="PANTHER" id="PTHR47477">
    <property type="entry name" value="TNF RECEPTOR-ASSOCIATED FACTOR HOMOLOG 1A"/>
    <property type="match status" value="1"/>
</dbReference>
<evidence type="ECO:0000313" key="2">
    <source>
        <dbReference type="EMBL" id="KAF5816637.1"/>
    </source>
</evidence>
<dbReference type="InterPro" id="IPR008974">
    <property type="entry name" value="TRAF-like"/>
</dbReference>
<dbReference type="InterPro" id="IPR055327">
    <property type="entry name" value="TRAF1A/B"/>
</dbReference>
<evidence type="ECO:0000313" key="3">
    <source>
        <dbReference type="Proteomes" id="UP000215914"/>
    </source>
</evidence>
<dbReference type="AlphaFoldDB" id="A0A9K3NX66"/>
<keyword evidence="3" id="KW-1185">Reference proteome</keyword>
<name>A0A9K3NX66_HELAN</name>